<dbReference type="EMBL" id="JXKM01000003">
    <property type="protein sequence ID" value="OJG36229.1"/>
    <property type="molecule type" value="Genomic_DNA"/>
</dbReference>
<protein>
    <submittedName>
        <fullName evidence="1">Uncharacterized protein</fullName>
    </submittedName>
</protein>
<gene>
    <name evidence="1" type="ORF">RV00_GL001588</name>
</gene>
<comment type="caution">
    <text evidence="1">The sequence shown here is derived from an EMBL/GenBank/DDBJ whole genome shotgun (WGS) entry which is preliminary data.</text>
</comment>
<reference evidence="1 2" key="1">
    <citation type="submission" date="2014-12" db="EMBL/GenBank/DDBJ databases">
        <title>Draft genome sequences of 29 type strains of Enterococci.</title>
        <authorList>
            <person name="Zhong Z."/>
            <person name="Sun Z."/>
            <person name="Liu W."/>
            <person name="Zhang W."/>
            <person name="Zhang H."/>
        </authorList>
    </citation>
    <scope>NUCLEOTIDE SEQUENCE [LARGE SCALE GENOMIC DNA]</scope>
    <source>
        <strain evidence="1 2">DSM 22802</strain>
    </source>
</reference>
<keyword evidence="2" id="KW-1185">Reference proteome</keyword>
<name>A0A1L8SVU2_9ENTE</name>
<evidence type="ECO:0000313" key="2">
    <source>
        <dbReference type="Proteomes" id="UP000183700"/>
    </source>
</evidence>
<organism evidence="1 2">
    <name type="scientific">Enterococcus devriesei</name>
    <dbReference type="NCBI Taxonomy" id="319970"/>
    <lineage>
        <taxon>Bacteria</taxon>
        <taxon>Bacillati</taxon>
        <taxon>Bacillota</taxon>
        <taxon>Bacilli</taxon>
        <taxon>Lactobacillales</taxon>
        <taxon>Enterococcaceae</taxon>
        <taxon>Enterococcus</taxon>
    </lineage>
</organism>
<dbReference type="Proteomes" id="UP000183700">
    <property type="component" value="Unassembled WGS sequence"/>
</dbReference>
<proteinExistence type="predicted"/>
<evidence type="ECO:0000313" key="1">
    <source>
        <dbReference type="EMBL" id="OJG36229.1"/>
    </source>
</evidence>
<accession>A0A1L8SVU2</accession>
<sequence>MLFAFGIGAAITGNVPEWLKAAYVTAVFGLVLIYDFAEYDTKKPTEGAD</sequence>
<dbReference type="AlphaFoldDB" id="A0A1L8SVU2"/>